<dbReference type="Proteomes" id="UP000188388">
    <property type="component" value="Unassembled WGS sequence"/>
</dbReference>
<evidence type="ECO:0000313" key="2">
    <source>
        <dbReference type="Proteomes" id="UP000188388"/>
    </source>
</evidence>
<dbReference type="STRING" id="1631249.BQ8794_170083"/>
<organism evidence="1 2">
    <name type="scientific">Mesorhizobium prunaredense</name>
    <dbReference type="NCBI Taxonomy" id="1631249"/>
    <lineage>
        <taxon>Bacteria</taxon>
        <taxon>Pseudomonadati</taxon>
        <taxon>Pseudomonadota</taxon>
        <taxon>Alphaproteobacteria</taxon>
        <taxon>Hyphomicrobiales</taxon>
        <taxon>Phyllobacteriaceae</taxon>
        <taxon>Mesorhizobium</taxon>
    </lineage>
</organism>
<protein>
    <submittedName>
        <fullName evidence="1">Uncharacterized protein</fullName>
    </submittedName>
</protein>
<dbReference type="AlphaFoldDB" id="A0A1R3V3Y3"/>
<gene>
    <name evidence="1" type="ORF">BQ8794_170083</name>
</gene>
<keyword evidence="2" id="KW-1185">Reference proteome</keyword>
<evidence type="ECO:0000313" key="1">
    <source>
        <dbReference type="EMBL" id="SIT54590.1"/>
    </source>
</evidence>
<accession>A0A1R3V3Y3</accession>
<name>A0A1R3V3Y3_9HYPH</name>
<sequence length="72" mass="7595">MPPALTAAAAMYAGSEGRQIAKVSWMRAIDNAVYMSHSIAHQGHEGSGAKDCHLHQPVNRLFGAGSSAYPSK</sequence>
<proteinExistence type="predicted"/>
<reference evidence="2" key="1">
    <citation type="submission" date="2017-01" db="EMBL/GenBank/DDBJ databases">
        <authorList>
            <person name="Brunel B."/>
        </authorList>
    </citation>
    <scope>NUCLEOTIDE SEQUENCE [LARGE SCALE GENOMIC DNA]</scope>
</reference>
<dbReference type="EMBL" id="FTPD01000009">
    <property type="protein sequence ID" value="SIT54590.1"/>
    <property type="molecule type" value="Genomic_DNA"/>
</dbReference>